<dbReference type="Gene3D" id="2.130.10.10">
    <property type="entry name" value="YVTN repeat-like/Quinoprotein amine dehydrogenase"/>
    <property type="match status" value="1"/>
</dbReference>
<name>A0AAW3MG83_9BACL</name>
<dbReference type="Gene3D" id="2.60.40.1080">
    <property type="match status" value="1"/>
</dbReference>
<dbReference type="EMBL" id="LDQV01000008">
    <property type="protein sequence ID" value="KTR28273.1"/>
    <property type="molecule type" value="Genomic_DNA"/>
</dbReference>
<evidence type="ECO:0008006" key="4">
    <source>
        <dbReference type="Google" id="ProtNLM"/>
    </source>
</evidence>
<proteinExistence type="predicted"/>
<evidence type="ECO:0000313" key="2">
    <source>
        <dbReference type="EMBL" id="KTR28273.1"/>
    </source>
</evidence>
<dbReference type="RefSeq" id="WP_058712977.1">
    <property type="nucleotide sequence ID" value="NZ_LDQV01000008.1"/>
</dbReference>
<keyword evidence="1" id="KW-0732">Signal</keyword>
<organism evidence="2 3">
    <name type="scientific">Exiguobacterium indicum</name>
    <dbReference type="NCBI Taxonomy" id="296995"/>
    <lineage>
        <taxon>Bacteria</taxon>
        <taxon>Bacillati</taxon>
        <taxon>Bacillota</taxon>
        <taxon>Bacilli</taxon>
        <taxon>Bacillales</taxon>
        <taxon>Bacillales Family XII. Incertae Sedis</taxon>
        <taxon>Exiguobacterium</taxon>
    </lineage>
</organism>
<dbReference type="AlphaFoldDB" id="A0AAW3MG83"/>
<sequence length="571" mass="62860">MKKLIVGLAATVLYSATSIHSSAEVKIPFVTSLTPSSAFQVVPNESRVWRWGTYEAPRLFDFEQARDLQVLSTEEGAPVQDFTVSDDQQRFVFVKDQVLEVRDATGNVLHVIDQIKTPAGTLQSFTRARFFPDSHLLAVSAKQEGVEQTAVYDLDSATVRFVQETTGAKAIRTSTAYLAIIRETSVDVYEKDGTLAKRLTHPSGYAAYEMGREGTLVLAKANDRRLYVYDGAHQFKESTSSQFITGMTGTYKDIAVDESGKFIGALYTGRDGYFALFEKNGHRIETSLDRDDSVSYSSVLGMSKGARYLIANADGGERTNMYDGRLLVERPVALSIPSSFKEVKVGSPEPLLLNVTQADGKKKQVAAKVKWVSDQPTIASVSSGKLYGKKAGAYTLRASYGGYTATLKGKVIPLPKLSTVSDSSWLKRQKQAMQEKQGFEGSPRVGASYVSWTGTSGSLVQTGEKVLNGKWKGRHFVARYPRFGSQIDRIDLVTLAPSLEKRTLTKAEVSAVFGKPTFKETYATSYSQRVVEGKTTRATYAIRSVYEYRIGQVTCQFAFDAKGTARLIHVN</sequence>
<comment type="caution">
    <text evidence="2">The sequence shown here is derived from an EMBL/GenBank/DDBJ whole genome shotgun (WGS) entry which is preliminary data.</text>
</comment>
<dbReference type="SUPFAM" id="SSF82171">
    <property type="entry name" value="DPP6 N-terminal domain-like"/>
    <property type="match status" value="1"/>
</dbReference>
<dbReference type="SUPFAM" id="SSF49373">
    <property type="entry name" value="Invasin/intimin cell-adhesion fragments"/>
    <property type="match status" value="1"/>
</dbReference>
<evidence type="ECO:0000313" key="3">
    <source>
        <dbReference type="Proteomes" id="UP000072605"/>
    </source>
</evidence>
<protein>
    <recommendedName>
        <fullName evidence="4">BIG2 domain-containing protein</fullName>
    </recommendedName>
</protein>
<reference evidence="2 3" key="1">
    <citation type="journal article" date="2016" name="Front. Microbiol.">
        <title>Genomic Resource of Rice Seed Associated Bacteria.</title>
        <authorList>
            <person name="Midha S."/>
            <person name="Bansal K."/>
            <person name="Sharma S."/>
            <person name="Kumar N."/>
            <person name="Patil P.P."/>
            <person name="Chaudhry V."/>
            <person name="Patil P.B."/>
        </authorList>
    </citation>
    <scope>NUCLEOTIDE SEQUENCE [LARGE SCALE GENOMIC DNA]</scope>
    <source>
        <strain evidence="2 3">RSA11</strain>
    </source>
</reference>
<feature type="signal peptide" evidence="1">
    <location>
        <begin position="1"/>
        <end position="23"/>
    </location>
</feature>
<gene>
    <name evidence="2" type="ORF">RSA11_02325</name>
</gene>
<dbReference type="InterPro" id="IPR008964">
    <property type="entry name" value="Invasin/intimin_cell_adhesion"/>
</dbReference>
<accession>A0AAW3MG83</accession>
<dbReference type="InterPro" id="IPR015943">
    <property type="entry name" value="WD40/YVTN_repeat-like_dom_sf"/>
</dbReference>
<evidence type="ECO:0000256" key="1">
    <source>
        <dbReference type="SAM" id="SignalP"/>
    </source>
</evidence>
<feature type="chain" id="PRO_5043487010" description="BIG2 domain-containing protein" evidence="1">
    <location>
        <begin position="24"/>
        <end position="571"/>
    </location>
</feature>
<dbReference type="Proteomes" id="UP000072605">
    <property type="component" value="Unassembled WGS sequence"/>
</dbReference>